<dbReference type="RefSeq" id="WP_332082347.1">
    <property type="nucleotide sequence ID" value="NZ_JAZHYN010000037.1"/>
</dbReference>
<protein>
    <submittedName>
        <fullName evidence="5">Asparagine synthase-related protein</fullName>
    </submittedName>
</protein>
<organism evidence="5 6">
    <name type="scientific">Methylocystis borbori</name>
    <dbReference type="NCBI Taxonomy" id="3118750"/>
    <lineage>
        <taxon>Bacteria</taxon>
        <taxon>Pseudomonadati</taxon>
        <taxon>Pseudomonadota</taxon>
        <taxon>Alphaproteobacteria</taxon>
        <taxon>Hyphomicrobiales</taxon>
        <taxon>Methylocystaceae</taxon>
        <taxon>Methylocystis</taxon>
    </lineage>
</organism>
<dbReference type="SUPFAM" id="SSF56235">
    <property type="entry name" value="N-terminal nucleophile aminohydrolases (Ntn hydrolases)"/>
    <property type="match status" value="1"/>
</dbReference>
<name>A0ABU7XJJ8_9HYPH</name>
<keyword evidence="3" id="KW-0067">ATP-binding</keyword>
<keyword evidence="2" id="KW-0547">Nucleotide-binding</keyword>
<dbReference type="InterPro" id="IPR029055">
    <property type="entry name" value="Ntn_hydrolases_N"/>
</dbReference>
<gene>
    <name evidence="5" type="ORF">V3H18_12215</name>
</gene>
<comment type="caution">
    <text evidence="5">The sequence shown here is derived from an EMBL/GenBank/DDBJ whole genome shotgun (WGS) entry which is preliminary data.</text>
</comment>
<reference evidence="5 6" key="1">
    <citation type="submission" date="2024-02" db="EMBL/GenBank/DDBJ databases">
        <authorList>
            <person name="Grouzdev D."/>
        </authorList>
    </citation>
    <scope>NUCLEOTIDE SEQUENCE [LARGE SCALE GENOMIC DNA]</scope>
    <source>
        <strain evidence="5 6">9N</strain>
    </source>
</reference>
<evidence type="ECO:0000313" key="5">
    <source>
        <dbReference type="EMBL" id="MEF3367299.1"/>
    </source>
</evidence>
<dbReference type="Gene3D" id="3.40.50.620">
    <property type="entry name" value="HUPs"/>
    <property type="match status" value="1"/>
</dbReference>
<dbReference type="InterPro" id="IPR017932">
    <property type="entry name" value="GATase_2_dom"/>
</dbReference>
<keyword evidence="1" id="KW-0436">Ligase</keyword>
<keyword evidence="6" id="KW-1185">Reference proteome</keyword>
<dbReference type="EMBL" id="JAZHYN010000037">
    <property type="protein sequence ID" value="MEF3367299.1"/>
    <property type="molecule type" value="Genomic_DNA"/>
</dbReference>
<dbReference type="Gene3D" id="3.60.20.10">
    <property type="entry name" value="Glutamine Phosphoribosylpyrophosphate, subunit 1, domain 1"/>
    <property type="match status" value="1"/>
</dbReference>
<proteinExistence type="predicted"/>
<feature type="domain" description="Glutamine amidotransferase type-2" evidence="4">
    <location>
        <begin position="2"/>
        <end position="183"/>
    </location>
</feature>
<dbReference type="InterPro" id="IPR014729">
    <property type="entry name" value="Rossmann-like_a/b/a_fold"/>
</dbReference>
<dbReference type="InterPro" id="IPR001962">
    <property type="entry name" value="Asn_synthase"/>
</dbReference>
<evidence type="ECO:0000313" key="6">
    <source>
        <dbReference type="Proteomes" id="UP001350748"/>
    </source>
</evidence>
<dbReference type="SUPFAM" id="SSF52402">
    <property type="entry name" value="Adenine nucleotide alpha hydrolases-like"/>
    <property type="match status" value="1"/>
</dbReference>
<dbReference type="Proteomes" id="UP001350748">
    <property type="component" value="Unassembled WGS sequence"/>
</dbReference>
<dbReference type="PANTHER" id="PTHR11772:SF2">
    <property type="entry name" value="ASPARAGINE SYNTHETASE [GLUTAMINE-HYDROLYZING]"/>
    <property type="match status" value="1"/>
</dbReference>
<dbReference type="Pfam" id="PF13537">
    <property type="entry name" value="GATase_7"/>
    <property type="match status" value="1"/>
</dbReference>
<dbReference type="PANTHER" id="PTHR11772">
    <property type="entry name" value="ASPARAGINE SYNTHETASE"/>
    <property type="match status" value="1"/>
</dbReference>
<accession>A0ABU7XJJ8</accession>
<evidence type="ECO:0000259" key="4">
    <source>
        <dbReference type="PROSITE" id="PS51278"/>
    </source>
</evidence>
<sequence>MCGFIWAKLPQRPTDAQISSSAKFIASRGPSSSSFDVRQDKDSYIFSAHFLLDVSGAAAKQPAYFPDPSSAELSLLFNGEIYNYKDLQPGASSDTEALLPLFARFGDELWARLDGEYAIVIHDRKQNRLHIAADQFLTKPIAIAFDAETGAFGVASYPSALEALGFKSSGYFQPNAYAEFDLDVPSAWADALKSVKEKSAYHYDLEQFDANFLNWEKAFLQSVKKRATHGTLPIFVPLSSGYDSGAICLALNLLGLPYSTITINSSENDDVIARRIKINKKGGCVKAIQRRPLSPRQRHAIKHSIARDCEPLKYFHADETLLSDGGALGAYHVAEIAKKNGAYVCLSGCGADEIISDYGYNGTKIYDHSEFGGLYPDDLNGFFPWKKVYGDTMRSYLFKDEYIFGVFGIEGRYPFLDPAVVQAFLSLTPALKNSRYKAPIASFLERHGYPFEPDVKRGFSPSDHQIDESLAGRLRDKIDLIRQYVPGFRDRI</sequence>
<evidence type="ECO:0000256" key="2">
    <source>
        <dbReference type="ARBA" id="ARBA00022741"/>
    </source>
</evidence>
<evidence type="ECO:0000256" key="3">
    <source>
        <dbReference type="ARBA" id="ARBA00022840"/>
    </source>
</evidence>
<dbReference type="Pfam" id="PF00733">
    <property type="entry name" value="Asn_synthase"/>
    <property type="match status" value="1"/>
</dbReference>
<dbReference type="PROSITE" id="PS51278">
    <property type="entry name" value="GATASE_TYPE_2"/>
    <property type="match status" value="1"/>
</dbReference>
<dbReference type="InterPro" id="IPR050795">
    <property type="entry name" value="Asn_Synthetase"/>
</dbReference>
<evidence type="ECO:0000256" key="1">
    <source>
        <dbReference type="ARBA" id="ARBA00022598"/>
    </source>
</evidence>